<feature type="transmembrane region" description="Helical" evidence="10">
    <location>
        <begin position="297"/>
        <end position="318"/>
    </location>
</feature>
<name>A0ABD2XAW4_9HYME</name>
<evidence type="ECO:0000256" key="9">
    <source>
        <dbReference type="ARBA" id="ARBA00023224"/>
    </source>
</evidence>
<accession>A0ABD2XAW4</accession>
<evidence type="ECO:0000256" key="5">
    <source>
        <dbReference type="ARBA" id="ARBA00022725"/>
    </source>
</evidence>
<dbReference type="AlphaFoldDB" id="A0ABD2XAW4"/>
<evidence type="ECO:0000256" key="6">
    <source>
        <dbReference type="ARBA" id="ARBA00022989"/>
    </source>
</evidence>
<evidence type="ECO:0000256" key="4">
    <source>
        <dbReference type="ARBA" id="ARBA00022692"/>
    </source>
</evidence>
<comment type="subcellular location">
    <subcellularLocation>
        <location evidence="1 10">Cell membrane</location>
        <topology evidence="1 10">Multi-pass membrane protein</topology>
    </subcellularLocation>
</comment>
<dbReference type="PANTHER" id="PTHR21137">
    <property type="entry name" value="ODORANT RECEPTOR"/>
    <property type="match status" value="1"/>
</dbReference>
<dbReference type="Proteomes" id="UP001627154">
    <property type="component" value="Unassembled WGS sequence"/>
</dbReference>
<dbReference type="GO" id="GO:0007608">
    <property type="term" value="P:sensory perception of smell"/>
    <property type="evidence" value="ECO:0007669"/>
    <property type="project" value="UniProtKB-KW"/>
</dbReference>
<evidence type="ECO:0000256" key="10">
    <source>
        <dbReference type="RuleBase" id="RU351113"/>
    </source>
</evidence>
<evidence type="ECO:0000313" key="11">
    <source>
        <dbReference type="EMBL" id="KAL3402385.1"/>
    </source>
</evidence>
<feature type="transmembrane region" description="Helical" evidence="10">
    <location>
        <begin position="45"/>
        <end position="67"/>
    </location>
</feature>
<dbReference type="Pfam" id="PF02949">
    <property type="entry name" value="7tm_6"/>
    <property type="match status" value="1"/>
</dbReference>
<gene>
    <name evidence="11" type="ORF">TKK_004654</name>
</gene>
<protein>
    <recommendedName>
        <fullName evidence="10">Odorant receptor</fullName>
    </recommendedName>
</protein>
<feature type="transmembrane region" description="Helical" evidence="10">
    <location>
        <begin position="272"/>
        <end position="291"/>
    </location>
</feature>
<dbReference type="GO" id="GO:0005886">
    <property type="term" value="C:plasma membrane"/>
    <property type="evidence" value="ECO:0007669"/>
    <property type="project" value="UniProtKB-SubCell"/>
</dbReference>
<keyword evidence="8 10" id="KW-0675">Receptor</keyword>
<evidence type="ECO:0000256" key="1">
    <source>
        <dbReference type="ARBA" id="ARBA00004651"/>
    </source>
</evidence>
<reference evidence="11 12" key="1">
    <citation type="journal article" date="2024" name="bioRxiv">
        <title>A reference genome for Trichogramma kaykai: A tiny desert-dwelling parasitoid wasp with competing sex-ratio distorters.</title>
        <authorList>
            <person name="Culotta J."/>
            <person name="Lindsey A.R."/>
        </authorList>
    </citation>
    <scope>NUCLEOTIDE SEQUENCE [LARGE SCALE GENOMIC DNA]</scope>
    <source>
        <strain evidence="11 12">KSX58</strain>
    </source>
</reference>
<dbReference type="GO" id="GO:0007165">
    <property type="term" value="P:signal transduction"/>
    <property type="evidence" value="ECO:0007669"/>
    <property type="project" value="UniProtKB-KW"/>
</dbReference>
<evidence type="ECO:0000256" key="2">
    <source>
        <dbReference type="ARBA" id="ARBA00022475"/>
    </source>
</evidence>
<evidence type="ECO:0000256" key="8">
    <source>
        <dbReference type="ARBA" id="ARBA00023170"/>
    </source>
</evidence>
<evidence type="ECO:0000256" key="7">
    <source>
        <dbReference type="ARBA" id="ARBA00023136"/>
    </source>
</evidence>
<dbReference type="InterPro" id="IPR004117">
    <property type="entry name" value="7tm6_olfct_rcpt"/>
</dbReference>
<evidence type="ECO:0000256" key="3">
    <source>
        <dbReference type="ARBA" id="ARBA00022606"/>
    </source>
</evidence>
<keyword evidence="6 10" id="KW-1133">Transmembrane helix</keyword>
<comment type="similarity">
    <text evidence="10">Belongs to the insect chemoreceptor superfamily. Heteromeric odorant receptor channel (TC 1.A.69) family.</text>
</comment>
<keyword evidence="9 10" id="KW-0807">Transducer</keyword>
<keyword evidence="7 10" id="KW-0472">Membrane</keyword>
<keyword evidence="4 10" id="KW-0812">Transmembrane</keyword>
<keyword evidence="12" id="KW-1185">Reference proteome</keyword>
<proteinExistence type="inferred from homology"/>
<comment type="caution">
    <text evidence="10">Lacks conserved residue(s) required for the propagation of feature annotation.</text>
</comment>
<sequence length="437" mass="50318">MSEKVKKRSTNEEGYSYAEQMTRYIMIAVGLWPVDGDYPRFLRNFLIVGCVLVTLFMMIPLSIFICVDAPNITVQIQLLAPYLFTLLCMSKYANVLWKGRRIETCMRRMAEDWRNVKDPLERSMMLDYTRRARNMTKFCLALTFSGGMRYSTFVPLSKSPNVVDNVTLHTLAYPGNYIFFNPRTRPAYDNVFALHCLGSIVKFTTSCGVCGIFIWFVMHISSRVDVLGTTIERAVDRLDNRMLKRIVDDQLQLYGLAIELGDIFNELSFVELMGNTILICLVGYYLISAFVQHNYTVAYNLIITLLTMTYNIFVLCYYGQILMDKFEELGRSVYMSNWYKLSGSRARSVVLVLGWTNRPFRLTAGKLITLSIESFAKVVELDCLSFDPIKYLKQLDTLCNFCLPKKFGEDLCDPNMKDSPYSENVGCLFQCALEHDF</sequence>
<keyword evidence="5 10" id="KW-0552">Olfaction</keyword>
<keyword evidence="3 10" id="KW-0716">Sensory transduction</keyword>
<dbReference type="EMBL" id="JBJJXI010000035">
    <property type="protein sequence ID" value="KAL3402385.1"/>
    <property type="molecule type" value="Genomic_DNA"/>
</dbReference>
<evidence type="ECO:0000313" key="12">
    <source>
        <dbReference type="Proteomes" id="UP001627154"/>
    </source>
</evidence>
<comment type="caution">
    <text evidence="11">The sequence shown here is derived from an EMBL/GenBank/DDBJ whole genome shotgun (WGS) entry which is preliminary data.</text>
</comment>
<keyword evidence="2" id="KW-1003">Cell membrane</keyword>
<dbReference type="PANTHER" id="PTHR21137:SF35">
    <property type="entry name" value="ODORANT RECEPTOR 19A-RELATED"/>
    <property type="match status" value="1"/>
</dbReference>
<organism evidence="11 12">
    <name type="scientific">Trichogramma kaykai</name>
    <dbReference type="NCBI Taxonomy" id="54128"/>
    <lineage>
        <taxon>Eukaryota</taxon>
        <taxon>Metazoa</taxon>
        <taxon>Ecdysozoa</taxon>
        <taxon>Arthropoda</taxon>
        <taxon>Hexapoda</taxon>
        <taxon>Insecta</taxon>
        <taxon>Pterygota</taxon>
        <taxon>Neoptera</taxon>
        <taxon>Endopterygota</taxon>
        <taxon>Hymenoptera</taxon>
        <taxon>Apocrita</taxon>
        <taxon>Proctotrupomorpha</taxon>
        <taxon>Chalcidoidea</taxon>
        <taxon>Trichogrammatidae</taxon>
        <taxon>Trichogramma</taxon>
    </lineage>
</organism>
<feature type="transmembrane region" description="Helical" evidence="10">
    <location>
        <begin position="192"/>
        <end position="217"/>
    </location>
</feature>
<feature type="transmembrane region" description="Helical" evidence="10">
    <location>
        <begin position="79"/>
        <end position="97"/>
    </location>
</feature>